<feature type="compositionally biased region" description="Polar residues" evidence="2">
    <location>
        <begin position="210"/>
        <end position="221"/>
    </location>
</feature>
<feature type="region of interest" description="Disordered" evidence="2">
    <location>
        <begin position="240"/>
        <end position="343"/>
    </location>
</feature>
<feature type="region of interest" description="Disordered" evidence="2">
    <location>
        <begin position="1034"/>
        <end position="1092"/>
    </location>
</feature>
<feature type="compositionally biased region" description="Basic and acidic residues" evidence="2">
    <location>
        <begin position="242"/>
        <end position="267"/>
    </location>
</feature>
<feature type="compositionally biased region" description="Polar residues" evidence="2">
    <location>
        <begin position="41"/>
        <end position="50"/>
    </location>
</feature>
<dbReference type="InterPro" id="IPR026320">
    <property type="entry name" value="PRR14"/>
</dbReference>
<feature type="compositionally biased region" description="Polar residues" evidence="2">
    <location>
        <begin position="306"/>
        <end position="322"/>
    </location>
</feature>
<feature type="compositionally biased region" description="Basic and acidic residues" evidence="2">
    <location>
        <begin position="55"/>
        <end position="73"/>
    </location>
</feature>
<feature type="compositionally biased region" description="Polar residues" evidence="2">
    <location>
        <begin position="1190"/>
        <end position="1200"/>
    </location>
</feature>
<evidence type="ECO:0000259" key="3">
    <source>
        <dbReference type="Pfam" id="PF15386"/>
    </source>
</evidence>
<feature type="compositionally biased region" description="Low complexity" evidence="2">
    <location>
        <begin position="975"/>
        <end position="990"/>
    </location>
</feature>
<feature type="region of interest" description="Disordered" evidence="2">
    <location>
        <begin position="639"/>
        <end position="723"/>
    </location>
</feature>
<feature type="region of interest" description="Disordered" evidence="2">
    <location>
        <begin position="1"/>
        <end position="139"/>
    </location>
</feature>
<feature type="compositionally biased region" description="Polar residues" evidence="2">
    <location>
        <begin position="594"/>
        <end position="609"/>
    </location>
</feature>
<comment type="caution">
    <text evidence="4">The sequence shown here is derived from an EMBL/GenBank/DDBJ whole genome shotgun (WGS) entry which is preliminary data.</text>
</comment>
<feature type="compositionally biased region" description="Basic and acidic residues" evidence="2">
    <location>
        <begin position="1065"/>
        <end position="1088"/>
    </location>
</feature>
<organism evidence="4 5">
    <name type="scientific">Alosa alosa</name>
    <name type="common">allis shad</name>
    <dbReference type="NCBI Taxonomy" id="278164"/>
    <lineage>
        <taxon>Eukaryota</taxon>
        <taxon>Metazoa</taxon>
        <taxon>Chordata</taxon>
        <taxon>Craniata</taxon>
        <taxon>Vertebrata</taxon>
        <taxon>Euteleostomi</taxon>
        <taxon>Actinopterygii</taxon>
        <taxon>Neopterygii</taxon>
        <taxon>Teleostei</taxon>
        <taxon>Clupei</taxon>
        <taxon>Clupeiformes</taxon>
        <taxon>Clupeoidei</taxon>
        <taxon>Clupeidae</taxon>
        <taxon>Alosa</taxon>
    </lineage>
</organism>
<feature type="region of interest" description="Disordered" evidence="2">
    <location>
        <begin position="961"/>
        <end position="990"/>
    </location>
</feature>
<keyword evidence="5" id="KW-1185">Reference proteome</keyword>
<feature type="region of interest" description="Disordered" evidence="2">
    <location>
        <begin position="553"/>
        <end position="615"/>
    </location>
</feature>
<feature type="region of interest" description="Disordered" evidence="2">
    <location>
        <begin position="757"/>
        <end position="838"/>
    </location>
</feature>
<feature type="compositionally biased region" description="Acidic residues" evidence="2">
    <location>
        <begin position="810"/>
        <end position="820"/>
    </location>
</feature>
<feature type="compositionally biased region" description="Acidic residues" evidence="2">
    <location>
        <begin position="1041"/>
        <end position="1055"/>
    </location>
</feature>
<feature type="region of interest" description="Disordered" evidence="2">
    <location>
        <begin position="374"/>
        <end position="539"/>
    </location>
</feature>
<reference evidence="4" key="1">
    <citation type="submission" date="2020-10" db="EMBL/GenBank/DDBJ databases">
        <title>Chromosome-scale genome assembly of the Allis shad, Alosa alosa.</title>
        <authorList>
            <person name="Margot Z."/>
            <person name="Christophe K."/>
            <person name="Cabau C."/>
            <person name="Louis A."/>
            <person name="Berthelot C."/>
            <person name="Parey E."/>
            <person name="Roest Crollius H."/>
            <person name="Montfort J."/>
            <person name="Robinson-Rechavi M."/>
            <person name="Bucao C."/>
            <person name="Bouchez O."/>
            <person name="Gislard M."/>
            <person name="Lluch J."/>
            <person name="Milhes M."/>
            <person name="Lampietro C."/>
            <person name="Lopez Roques C."/>
            <person name="Donnadieu C."/>
            <person name="Braasch I."/>
            <person name="Desvignes T."/>
            <person name="Postlethwait J."/>
            <person name="Bobe J."/>
            <person name="Guiguen Y."/>
        </authorList>
    </citation>
    <scope>NUCLEOTIDE SEQUENCE</scope>
    <source>
        <strain evidence="4">M-15738</strain>
        <tissue evidence="4">Blood</tissue>
    </source>
</reference>
<dbReference type="EMBL" id="JADWDJ010000006">
    <property type="protein sequence ID" value="KAG5279748.1"/>
    <property type="molecule type" value="Genomic_DNA"/>
</dbReference>
<dbReference type="PANTHER" id="PTHR14522:SF2">
    <property type="entry name" value="PROLINE-RICH PROTEIN 14"/>
    <property type="match status" value="1"/>
</dbReference>
<dbReference type="Proteomes" id="UP000823561">
    <property type="component" value="Chromosome 6"/>
</dbReference>
<evidence type="ECO:0000313" key="4">
    <source>
        <dbReference type="EMBL" id="KAG5279748.1"/>
    </source>
</evidence>
<dbReference type="AlphaFoldDB" id="A0AAV6GX97"/>
<feature type="compositionally biased region" description="Basic and acidic residues" evidence="2">
    <location>
        <begin position="518"/>
        <end position="539"/>
    </location>
</feature>
<accession>A0AAV6GX97</accession>
<proteinExistence type="predicted"/>
<dbReference type="Pfam" id="PF15386">
    <property type="entry name" value="Tantalus"/>
    <property type="match status" value="1"/>
</dbReference>
<evidence type="ECO:0000256" key="1">
    <source>
        <dbReference type="ARBA" id="ARBA00022553"/>
    </source>
</evidence>
<feature type="region of interest" description="Disordered" evidence="2">
    <location>
        <begin position="193"/>
        <end position="221"/>
    </location>
</feature>
<name>A0AAV6GX97_9TELE</name>
<feature type="domain" description="Tantalus-like" evidence="3">
    <location>
        <begin position="1108"/>
        <end position="1165"/>
    </location>
</feature>
<keyword evidence="1" id="KW-0597">Phosphoprotein</keyword>
<feature type="region of interest" description="Disordered" evidence="2">
    <location>
        <begin position="1186"/>
        <end position="1227"/>
    </location>
</feature>
<feature type="compositionally biased region" description="Polar residues" evidence="2">
    <location>
        <begin position="405"/>
        <end position="414"/>
    </location>
</feature>
<feature type="compositionally biased region" description="Basic and acidic residues" evidence="2">
    <location>
        <begin position="555"/>
        <end position="564"/>
    </location>
</feature>
<feature type="compositionally biased region" description="Basic and acidic residues" evidence="2">
    <location>
        <begin position="774"/>
        <end position="790"/>
    </location>
</feature>
<evidence type="ECO:0000256" key="2">
    <source>
        <dbReference type="SAM" id="MobiDB-lite"/>
    </source>
</evidence>
<gene>
    <name evidence="4" type="ORF">AALO_G00081170</name>
</gene>
<feature type="compositionally biased region" description="Low complexity" evidence="2">
    <location>
        <begin position="672"/>
        <end position="683"/>
    </location>
</feature>
<feature type="compositionally biased region" description="Polar residues" evidence="2">
    <location>
        <begin position="121"/>
        <end position="137"/>
    </location>
</feature>
<sequence length="1247" mass="136218">MLTSPSQLLPQIVRPVEGEAKGSPSTLCISHDMEPKPQIPPHSSVSSSCDNGEGQAEKRHSERLQATPKEGRNKPKARKAAPKQSQIVASTKRVGNGRVAGCGDENTAISKSFKRKDIKGPSQNMAPPSAKNQMDCTTTDKSKQVLESCETAKDKDPAAKGWVIGPLLHSFKSKMSSFSEIVMSPVRLFKPTDLPPSDAKGTDDGEALSFSKTADNSNDPIHNQQAYVSKTLHFDGSSNEVTVEHEQAGTEGELKVKMERPEGEHKSASFRLTRGALLRAEGPACPDPLKSQNNQSVRHSPAVLCGNSSSSNNVSERQTLQRRPQIRQAAQKKSVSPDYAMKTSAVSSAESCRVLFHNLKQLKNVDDLQDVKTSSLSDSSVFYTPPDSFSKDGGTPEQEDLKESTPIQNTQIRSSPRKLPKSISVTPAPFPVKRESSRQKVTGRKVTFDIKVQVEDEEEKVESQRSSEDEELGLAPESSPDAEGILRRPQLRQRKRTRKPLQADPELSGKAKRRVKAGKVEGATRRRGRNKDVAPKESLSEWLETSEKILYTQTTDRELTDSGKDLLSNSQSTADTEMPEMNVSDAGLKFEGSSRLTRGQAKSKQSTPATVKVDPLENEYADIFTDCLAVSFYAENDKSLNDKSINGRDKEDGITGSLSRKPRQRAKQTAASDDSSLVTSKSTLKSEDDRSSVFSPNMENSSGSFLSSLAQSNSKSAKGSKRRLMKKWGQMYGEELPDDSPSASILKLDNTISEMCVSGEKKRQEESVQTQKDNNSDEVEKTPSKRECGKALKRKSPSPSTKESRVDGTENGEEDDDAFIDTERPPEATASGSGSNRLLRSYSCPEIASLSHHEQLWRSPTLLPHGRAPPVPAPHHPVVHPTLHLPPSPSKRTRRHTVCSVEIEREIAPLCLRKEVYPTGRCGLYGSPSHPLCPSTASPSTSFTALVSSFLSSPLAFLSRRSDRGKRKAHEDDSLITSSTSSCPLSPSVTPPCSTSSPPFALGPAVHHSLAGFTCSAPPRSSLFSASVSPGCSSHFQVSSEGEDDSGQQSEDGEENVGNLSLDLLSREMPEEKALSDSEMKMETKQGEQGKVSSIRIRKTLPKPLNNLTPMGLPKLIRPKKKEFSVEEIYTNKNFTKPAEGRLETIFEDPLKRRDGSHCLLGQKRVKRFVEFPEIGKVRKLRKPLVIAGTGSSTQKTVGQSSGGRPRRGMWSTSKDDPQPSPEDLDSLLCSKLDQLDSLMAVDEGTS</sequence>
<evidence type="ECO:0000313" key="5">
    <source>
        <dbReference type="Proteomes" id="UP000823561"/>
    </source>
</evidence>
<feature type="compositionally biased region" description="Basic and acidic residues" evidence="2">
    <location>
        <begin position="639"/>
        <end position="653"/>
    </location>
</feature>
<dbReference type="PANTHER" id="PTHR14522">
    <property type="entry name" value="EMO2-RELATED"/>
    <property type="match status" value="1"/>
</dbReference>
<feature type="compositionally biased region" description="Basic residues" evidence="2">
    <location>
        <begin position="489"/>
        <end position="499"/>
    </location>
</feature>
<protein>
    <recommendedName>
        <fullName evidence="3">Tantalus-like domain-containing protein</fullName>
    </recommendedName>
</protein>
<dbReference type="InterPro" id="IPR028149">
    <property type="entry name" value="Tantalus-like"/>
</dbReference>
<feature type="compositionally biased region" description="Low complexity" evidence="2">
    <location>
        <begin position="700"/>
        <end position="717"/>
    </location>
</feature>